<dbReference type="Pfam" id="PF00348">
    <property type="entry name" value="polyprenyl_synt"/>
    <property type="match status" value="1"/>
</dbReference>
<evidence type="ECO:0000256" key="4">
    <source>
        <dbReference type="ARBA" id="ARBA00015100"/>
    </source>
</evidence>
<dbReference type="InterPro" id="IPR000092">
    <property type="entry name" value="Polyprenyl_synt"/>
</dbReference>
<dbReference type="PROSITE" id="PS00723">
    <property type="entry name" value="POLYPRENYL_SYNTHASE_1"/>
    <property type="match status" value="1"/>
</dbReference>
<evidence type="ECO:0000313" key="13">
    <source>
        <dbReference type="EMBL" id="HIU96017.1"/>
    </source>
</evidence>
<name>A0A9D1N6F8_9FIRM</name>
<evidence type="ECO:0000256" key="11">
    <source>
        <dbReference type="ARBA" id="ARBA00049399"/>
    </source>
</evidence>
<dbReference type="Gene3D" id="1.10.600.10">
    <property type="entry name" value="Farnesyl Diphosphate Synthase"/>
    <property type="match status" value="1"/>
</dbReference>
<dbReference type="SFLD" id="SFLDG01017">
    <property type="entry name" value="Polyprenyl_Transferase_Like"/>
    <property type="match status" value="1"/>
</dbReference>
<evidence type="ECO:0000256" key="7">
    <source>
        <dbReference type="ARBA" id="ARBA00022842"/>
    </source>
</evidence>
<dbReference type="InterPro" id="IPR008949">
    <property type="entry name" value="Isoprenoid_synthase_dom_sf"/>
</dbReference>
<reference evidence="13" key="1">
    <citation type="submission" date="2020-10" db="EMBL/GenBank/DDBJ databases">
        <authorList>
            <person name="Gilroy R."/>
        </authorList>
    </citation>
    <scope>NUCLEOTIDE SEQUENCE</scope>
    <source>
        <strain evidence="13">ChiSjej4B22-8349</strain>
    </source>
</reference>
<evidence type="ECO:0000256" key="9">
    <source>
        <dbReference type="ARBA" id="ARBA00032380"/>
    </source>
</evidence>
<keyword evidence="8" id="KW-0414">Isoprene biosynthesis</keyword>
<keyword evidence="7" id="KW-0460">Magnesium</keyword>
<accession>A0A9D1N6F8</accession>
<dbReference type="GO" id="GO:0004337">
    <property type="term" value="F:(2E,6E)-farnesyl diphosphate synthase activity"/>
    <property type="evidence" value="ECO:0007669"/>
    <property type="project" value="UniProtKB-EC"/>
</dbReference>
<evidence type="ECO:0000256" key="12">
    <source>
        <dbReference type="RuleBase" id="RU004466"/>
    </source>
</evidence>
<comment type="caution">
    <text evidence="13">The sequence shown here is derived from an EMBL/GenBank/DDBJ whole genome shotgun (WGS) entry which is preliminary data.</text>
</comment>
<reference evidence="13" key="2">
    <citation type="journal article" date="2021" name="PeerJ">
        <title>Extensive microbial diversity within the chicken gut microbiome revealed by metagenomics and culture.</title>
        <authorList>
            <person name="Gilroy R."/>
            <person name="Ravi A."/>
            <person name="Getino M."/>
            <person name="Pursley I."/>
            <person name="Horton D.L."/>
            <person name="Alikhan N.F."/>
            <person name="Baker D."/>
            <person name="Gharbi K."/>
            <person name="Hall N."/>
            <person name="Watson M."/>
            <person name="Adriaenssens E.M."/>
            <person name="Foster-Nyarko E."/>
            <person name="Jarju S."/>
            <person name="Secka A."/>
            <person name="Antonio M."/>
            <person name="Oren A."/>
            <person name="Chaudhuri R.R."/>
            <person name="La Ragione R."/>
            <person name="Hildebrand F."/>
            <person name="Pallen M.J."/>
        </authorList>
    </citation>
    <scope>NUCLEOTIDE SEQUENCE</scope>
    <source>
        <strain evidence="13">ChiSjej4B22-8349</strain>
    </source>
</reference>
<sequence length="299" mass="33315">MMKDYTFNDYRKMVEDHLMDFIPDVDHKSITLYESMKYSLMSGGKRIRPVLLLAACDFCGGNLREALPYACAIEYIHTYSLIHDDLPCMDDDDLRRGVPTNHKVYGEAVATLAGDGLQSAAYEVMSRDMLFYFDDAEALKRKVRAAYEICKGAGCRGIVAGQIADISVGDQNCSREMLDYIHLTKTSALIVAAIRAGARLGNADEDTLEDLTVYAENLGLAFQIRDDILDVEGSEEEMGKKSGMDSKNKKATYPALSGMEESKKWLNTLTEVAIDALSKYYDNAEVFVKLAKDLAVRDK</sequence>
<comment type="cofactor">
    <cofactor evidence="1">
        <name>Mg(2+)</name>
        <dbReference type="ChEBI" id="CHEBI:18420"/>
    </cofactor>
</comment>
<dbReference type="PANTHER" id="PTHR43281">
    <property type="entry name" value="FARNESYL DIPHOSPHATE SYNTHASE"/>
    <property type="match status" value="1"/>
</dbReference>
<dbReference type="EMBL" id="DVOB01000107">
    <property type="protein sequence ID" value="HIU96017.1"/>
    <property type="molecule type" value="Genomic_DNA"/>
</dbReference>
<organism evidence="13 14">
    <name type="scientific">Candidatus Allocopromorpha excrementipullorum</name>
    <dbReference type="NCBI Taxonomy" id="2840743"/>
    <lineage>
        <taxon>Bacteria</taxon>
        <taxon>Bacillati</taxon>
        <taxon>Bacillota</taxon>
        <taxon>Clostridia</taxon>
        <taxon>Eubacteriales</taxon>
        <taxon>Eubacteriaceae</taxon>
        <taxon>Eubacteriaceae incertae sedis</taxon>
        <taxon>Candidatus Allocopromorpha</taxon>
    </lineage>
</organism>
<dbReference type="Proteomes" id="UP000824130">
    <property type="component" value="Unassembled WGS sequence"/>
</dbReference>
<dbReference type="PANTHER" id="PTHR43281:SF1">
    <property type="entry name" value="FARNESYL DIPHOSPHATE SYNTHASE"/>
    <property type="match status" value="1"/>
</dbReference>
<evidence type="ECO:0000313" key="14">
    <source>
        <dbReference type="Proteomes" id="UP000824130"/>
    </source>
</evidence>
<dbReference type="PROSITE" id="PS00444">
    <property type="entry name" value="POLYPRENYL_SYNTHASE_2"/>
    <property type="match status" value="1"/>
</dbReference>
<evidence type="ECO:0000256" key="2">
    <source>
        <dbReference type="ARBA" id="ARBA00006706"/>
    </source>
</evidence>
<dbReference type="EC" id="2.5.1.10" evidence="3"/>
<keyword evidence="6" id="KW-0479">Metal-binding</keyword>
<dbReference type="GO" id="GO:0016114">
    <property type="term" value="P:terpenoid biosynthetic process"/>
    <property type="evidence" value="ECO:0007669"/>
    <property type="project" value="UniProtKB-ARBA"/>
</dbReference>
<evidence type="ECO:0000256" key="10">
    <source>
        <dbReference type="ARBA" id="ARBA00032873"/>
    </source>
</evidence>
<dbReference type="GO" id="GO:0005737">
    <property type="term" value="C:cytoplasm"/>
    <property type="evidence" value="ECO:0007669"/>
    <property type="project" value="UniProtKB-ARBA"/>
</dbReference>
<dbReference type="NCBIfam" id="NF045485">
    <property type="entry name" value="FPPsyn"/>
    <property type="match status" value="1"/>
</dbReference>
<proteinExistence type="inferred from homology"/>
<dbReference type="SUPFAM" id="SSF48576">
    <property type="entry name" value="Terpenoid synthases"/>
    <property type="match status" value="1"/>
</dbReference>
<evidence type="ECO:0000256" key="8">
    <source>
        <dbReference type="ARBA" id="ARBA00023229"/>
    </source>
</evidence>
<dbReference type="FunFam" id="1.10.600.10:FF:000001">
    <property type="entry name" value="Geranylgeranyl diphosphate synthase"/>
    <property type="match status" value="1"/>
</dbReference>
<dbReference type="CDD" id="cd00685">
    <property type="entry name" value="Trans_IPPS_HT"/>
    <property type="match status" value="1"/>
</dbReference>
<dbReference type="InterPro" id="IPR033749">
    <property type="entry name" value="Polyprenyl_synt_CS"/>
</dbReference>
<evidence type="ECO:0000256" key="1">
    <source>
        <dbReference type="ARBA" id="ARBA00001946"/>
    </source>
</evidence>
<gene>
    <name evidence="13" type="ORF">IAD25_04810</name>
</gene>
<dbReference type="SFLD" id="SFLDS00005">
    <property type="entry name" value="Isoprenoid_Synthase_Type_I"/>
    <property type="match status" value="1"/>
</dbReference>
<dbReference type="InterPro" id="IPR053378">
    <property type="entry name" value="Prenyl_diphosphate_synthase"/>
</dbReference>
<evidence type="ECO:0000256" key="5">
    <source>
        <dbReference type="ARBA" id="ARBA00022679"/>
    </source>
</evidence>
<evidence type="ECO:0000256" key="6">
    <source>
        <dbReference type="ARBA" id="ARBA00022723"/>
    </source>
</evidence>
<dbReference type="GO" id="GO:0046872">
    <property type="term" value="F:metal ion binding"/>
    <property type="evidence" value="ECO:0007669"/>
    <property type="project" value="UniProtKB-KW"/>
</dbReference>
<evidence type="ECO:0000256" key="3">
    <source>
        <dbReference type="ARBA" id="ARBA00012439"/>
    </source>
</evidence>
<dbReference type="AlphaFoldDB" id="A0A9D1N6F8"/>
<comment type="similarity">
    <text evidence="2 12">Belongs to the FPP/GGPP synthase family.</text>
</comment>
<protein>
    <recommendedName>
        <fullName evidence="4">Farnesyl diphosphate synthase</fullName>
        <ecNumber evidence="3">2.5.1.10</ecNumber>
    </recommendedName>
    <alternativeName>
        <fullName evidence="10">(2E,6E)-farnesyl diphosphate synthase</fullName>
    </alternativeName>
    <alternativeName>
        <fullName evidence="9">Geranyltranstransferase</fullName>
    </alternativeName>
</protein>
<comment type="catalytic activity">
    <reaction evidence="11">
        <text>isopentenyl diphosphate + (2E)-geranyl diphosphate = (2E,6E)-farnesyl diphosphate + diphosphate</text>
        <dbReference type="Rhea" id="RHEA:19361"/>
        <dbReference type="ChEBI" id="CHEBI:33019"/>
        <dbReference type="ChEBI" id="CHEBI:58057"/>
        <dbReference type="ChEBI" id="CHEBI:128769"/>
        <dbReference type="ChEBI" id="CHEBI:175763"/>
        <dbReference type="EC" id="2.5.1.10"/>
    </reaction>
</comment>
<keyword evidence="5 12" id="KW-0808">Transferase</keyword>